<evidence type="ECO:0000313" key="2">
    <source>
        <dbReference type="Proteomes" id="UP001341840"/>
    </source>
</evidence>
<comment type="caution">
    <text evidence="1">The sequence shown here is derived from an EMBL/GenBank/DDBJ whole genome shotgun (WGS) entry which is preliminary data.</text>
</comment>
<dbReference type="Proteomes" id="UP001341840">
    <property type="component" value="Unassembled WGS sequence"/>
</dbReference>
<accession>A0ABU6VX14</accession>
<dbReference type="EMBL" id="JASCZI010153390">
    <property type="protein sequence ID" value="MED6177310.1"/>
    <property type="molecule type" value="Genomic_DNA"/>
</dbReference>
<gene>
    <name evidence="1" type="ORF">PIB30_097069</name>
</gene>
<sequence>MVTGSSPLFHRQRVRLGFTRHRTCGAERTHKGSMGCFGRCHDIRQLRNHTWDSFRMGSGVIYYEHEKRKKFEDYDLKADAELGTFKIRRYHFDDESFVHPLHSVRFDPDSPNRGADG</sequence>
<organism evidence="1 2">
    <name type="scientific">Stylosanthes scabra</name>
    <dbReference type="NCBI Taxonomy" id="79078"/>
    <lineage>
        <taxon>Eukaryota</taxon>
        <taxon>Viridiplantae</taxon>
        <taxon>Streptophyta</taxon>
        <taxon>Embryophyta</taxon>
        <taxon>Tracheophyta</taxon>
        <taxon>Spermatophyta</taxon>
        <taxon>Magnoliopsida</taxon>
        <taxon>eudicotyledons</taxon>
        <taxon>Gunneridae</taxon>
        <taxon>Pentapetalae</taxon>
        <taxon>rosids</taxon>
        <taxon>fabids</taxon>
        <taxon>Fabales</taxon>
        <taxon>Fabaceae</taxon>
        <taxon>Papilionoideae</taxon>
        <taxon>50 kb inversion clade</taxon>
        <taxon>dalbergioids sensu lato</taxon>
        <taxon>Dalbergieae</taxon>
        <taxon>Pterocarpus clade</taxon>
        <taxon>Stylosanthes</taxon>
    </lineage>
</organism>
<protein>
    <submittedName>
        <fullName evidence="1">Uncharacterized protein</fullName>
    </submittedName>
</protein>
<proteinExistence type="predicted"/>
<reference evidence="1 2" key="1">
    <citation type="journal article" date="2023" name="Plants (Basel)">
        <title>Bridging the Gap: Combining Genomics and Transcriptomics Approaches to Understand Stylosanthes scabra, an Orphan Legume from the Brazilian Caatinga.</title>
        <authorList>
            <person name="Ferreira-Neto J.R.C."/>
            <person name="da Silva M.D."/>
            <person name="Binneck E."/>
            <person name="de Melo N.F."/>
            <person name="da Silva R.H."/>
            <person name="de Melo A.L.T.M."/>
            <person name="Pandolfi V."/>
            <person name="Bustamante F.O."/>
            <person name="Brasileiro-Vidal A.C."/>
            <person name="Benko-Iseppon A.M."/>
        </authorList>
    </citation>
    <scope>NUCLEOTIDE SEQUENCE [LARGE SCALE GENOMIC DNA]</scope>
    <source>
        <tissue evidence="1">Leaves</tissue>
    </source>
</reference>
<keyword evidence="2" id="KW-1185">Reference proteome</keyword>
<name>A0ABU6VX14_9FABA</name>
<evidence type="ECO:0000313" key="1">
    <source>
        <dbReference type="EMBL" id="MED6177310.1"/>
    </source>
</evidence>